<dbReference type="Proteomes" id="UP000320948">
    <property type="component" value="Unassembled WGS sequence"/>
</dbReference>
<sequence>MKFGFGSKAGTLNTGKLEEIKKRLAALQGGGQTEASDKVGGGETIADDGHIPADRQTRIAEDEALVRAVLALVGMDYDQLISMDGESVYAQVTRANPEILQQVLNAERPVLAALQVAMGYKLVAEFVGKYGSTPEDIKAAMRAEFEAEMVEKEGGKRVEGPVFSGRRAAAKVPATDRKGELADVFGK</sequence>
<evidence type="ECO:0000313" key="3">
    <source>
        <dbReference type="Proteomes" id="UP000320948"/>
    </source>
</evidence>
<dbReference type="AlphaFoldDB" id="A0A6N4R528"/>
<name>A0A6N4R528_BLAVI</name>
<dbReference type="EMBL" id="VAFM01000001">
    <property type="protein sequence ID" value="TKW61620.1"/>
    <property type="molecule type" value="Genomic_DNA"/>
</dbReference>
<evidence type="ECO:0000313" key="2">
    <source>
        <dbReference type="EMBL" id="TKW61620.1"/>
    </source>
</evidence>
<reference evidence="2 3" key="1">
    <citation type="journal article" date="2017" name="Nat. Commun.">
        <title>In situ click chemistry generation of cyclooxygenase-2 inhibitors.</title>
        <authorList>
            <person name="Bhardwaj A."/>
            <person name="Kaur J."/>
            <person name="Wuest M."/>
            <person name="Wuest F."/>
        </authorList>
    </citation>
    <scope>NUCLEOTIDE SEQUENCE [LARGE SCALE GENOMIC DNA]</scope>
    <source>
        <strain evidence="2">S2_018_000_R2_106</strain>
    </source>
</reference>
<feature type="region of interest" description="Disordered" evidence="1">
    <location>
        <begin position="28"/>
        <end position="49"/>
    </location>
</feature>
<organism evidence="2 3">
    <name type="scientific">Blastochloris viridis</name>
    <name type="common">Rhodopseudomonas viridis</name>
    <dbReference type="NCBI Taxonomy" id="1079"/>
    <lineage>
        <taxon>Bacteria</taxon>
        <taxon>Pseudomonadati</taxon>
        <taxon>Pseudomonadota</taxon>
        <taxon>Alphaproteobacteria</taxon>
        <taxon>Hyphomicrobiales</taxon>
        <taxon>Blastochloridaceae</taxon>
        <taxon>Blastochloris</taxon>
    </lineage>
</organism>
<accession>A0A6N4R528</accession>
<protein>
    <submittedName>
        <fullName evidence="2">Uncharacterized protein</fullName>
    </submittedName>
</protein>
<proteinExistence type="predicted"/>
<gene>
    <name evidence="2" type="ORF">DI628_03060</name>
</gene>
<comment type="caution">
    <text evidence="2">The sequence shown here is derived from an EMBL/GenBank/DDBJ whole genome shotgun (WGS) entry which is preliminary data.</text>
</comment>
<evidence type="ECO:0000256" key="1">
    <source>
        <dbReference type="SAM" id="MobiDB-lite"/>
    </source>
</evidence>